<evidence type="ECO:0000256" key="2">
    <source>
        <dbReference type="SAM" id="MobiDB-lite"/>
    </source>
</evidence>
<name>A0A3P8N7W9_ASTCA</name>
<feature type="compositionally biased region" description="Basic and acidic residues" evidence="2">
    <location>
        <begin position="104"/>
        <end position="119"/>
    </location>
</feature>
<feature type="region of interest" description="Disordered" evidence="2">
    <location>
        <begin position="34"/>
        <end position="63"/>
    </location>
</feature>
<evidence type="ECO:0000313" key="4">
    <source>
        <dbReference type="Proteomes" id="UP000265100"/>
    </source>
</evidence>
<dbReference type="Pfam" id="PF15321">
    <property type="entry name" value="ATAD4"/>
    <property type="match status" value="1"/>
</dbReference>
<dbReference type="GeneTree" id="ENSGT00760000119737"/>
<dbReference type="PANTHER" id="PTHR14581:SF4">
    <property type="entry name" value="PROLINE-RICH PROTEIN 15"/>
    <property type="match status" value="1"/>
</dbReference>
<reference evidence="3" key="3">
    <citation type="submission" date="2025-09" db="UniProtKB">
        <authorList>
            <consortium name="Ensembl"/>
        </authorList>
    </citation>
    <scope>IDENTIFICATION</scope>
</reference>
<keyword evidence="4" id="KW-1185">Reference proteome</keyword>
<dbReference type="Ensembl" id="ENSACLT00000000882.2">
    <property type="protein sequence ID" value="ENSACLP00000000861.2"/>
    <property type="gene ID" value="ENSACLG00000000633.2"/>
</dbReference>
<dbReference type="OMA" id="CRRNMKI"/>
<feature type="region of interest" description="Disordered" evidence="2">
    <location>
        <begin position="84"/>
        <end position="119"/>
    </location>
</feature>
<comment type="similarity">
    <text evidence="1">Belongs to the PRR15 family.</text>
</comment>
<protein>
    <submittedName>
        <fullName evidence="3">Uncharacterized protein</fullName>
    </submittedName>
</protein>
<evidence type="ECO:0000256" key="1">
    <source>
        <dbReference type="ARBA" id="ARBA00010096"/>
    </source>
</evidence>
<feature type="compositionally biased region" description="Low complexity" evidence="2">
    <location>
        <begin position="39"/>
        <end position="49"/>
    </location>
</feature>
<organism evidence="3 4">
    <name type="scientific">Astatotilapia calliptera</name>
    <name type="common">Eastern happy</name>
    <name type="synonym">Chromis callipterus</name>
    <dbReference type="NCBI Taxonomy" id="8154"/>
    <lineage>
        <taxon>Eukaryota</taxon>
        <taxon>Metazoa</taxon>
        <taxon>Chordata</taxon>
        <taxon>Craniata</taxon>
        <taxon>Vertebrata</taxon>
        <taxon>Euteleostomi</taxon>
        <taxon>Actinopterygii</taxon>
        <taxon>Neopterygii</taxon>
        <taxon>Teleostei</taxon>
        <taxon>Neoteleostei</taxon>
        <taxon>Acanthomorphata</taxon>
        <taxon>Ovalentaria</taxon>
        <taxon>Cichlomorphae</taxon>
        <taxon>Cichliformes</taxon>
        <taxon>Cichlidae</taxon>
        <taxon>African cichlids</taxon>
        <taxon>Pseudocrenilabrinae</taxon>
        <taxon>Haplochromini</taxon>
        <taxon>Astatotilapia</taxon>
    </lineage>
</organism>
<dbReference type="PANTHER" id="PTHR14581">
    <property type="match status" value="1"/>
</dbReference>
<feature type="compositionally biased region" description="Polar residues" evidence="2">
    <location>
        <begin position="50"/>
        <end position="61"/>
    </location>
</feature>
<evidence type="ECO:0000313" key="3">
    <source>
        <dbReference type="Ensembl" id="ENSACLP00000000861.2"/>
    </source>
</evidence>
<accession>A0A3P8N7W9</accession>
<sequence length="119" mass="13662">LSDSLNQFYSDRTPWWKAFLPKKKAPKDQAFDVNFDPWAKSSPAASKASQPVSNNSSSLLSDETFDDSRLDSVFNEQTCRRNMNISRSGRFKEKKKIRTTIPIEQKEKENVTSGREDAR</sequence>
<dbReference type="InterPro" id="IPR028237">
    <property type="entry name" value="PRR15"/>
</dbReference>
<reference evidence="3" key="2">
    <citation type="submission" date="2025-08" db="UniProtKB">
        <authorList>
            <consortium name="Ensembl"/>
        </authorList>
    </citation>
    <scope>IDENTIFICATION</scope>
</reference>
<dbReference type="Bgee" id="ENSACLG00000000633">
    <property type="expression patterns" value="Expressed in anal fin and 5 other cell types or tissues"/>
</dbReference>
<dbReference type="AlphaFoldDB" id="A0A3P8N7W9"/>
<reference evidence="3" key="1">
    <citation type="submission" date="2018-05" db="EMBL/GenBank/DDBJ databases">
        <authorList>
            <person name="Datahose"/>
        </authorList>
    </citation>
    <scope>NUCLEOTIDE SEQUENCE</scope>
</reference>
<proteinExistence type="inferred from homology"/>
<dbReference type="Proteomes" id="UP000265100">
    <property type="component" value="Chromosome 22"/>
</dbReference>